<accession>A0A8J3Y8L4</accession>
<reference evidence="1" key="1">
    <citation type="submission" date="2021-01" db="EMBL/GenBank/DDBJ databases">
        <title>Whole genome shotgun sequence of Spirilliplanes yamanashiensis NBRC 15828.</title>
        <authorList>
            <person name="Komaki H."/>
            <person name="Tamura T."/>
        </authorList>
    </citation>
    <scope>NUCLEOTIDE SEQUENCE</scope>
    <source>
        <strain evidence="1">NBRC 15828</strain>
    </source>
</reference>
<sequence length="300" mass="31656">MSLPPVHRATRDGSRVAFVTCAELPGVDHGDQPLADALARRGVAVEAVPWDAPGADWAAYSLVVLRSPWDYTDRRDAFLAWAATVPALANPADVVAWNTDKQYLRDLAGLPVVDTGWVAPGESWTAPGTGEWVVKPTVSAGGRDTGRYAMPAEAALAAAHVERLGRAGRVAMVQPYLAAVDTVGETALVFTSGADGRLGLSHAIRKDALLDGPDAGVDGLYRTERITAREPSDAELAVAGRVLAAVPGGADRLLYARVDLIPGPDGEPRLLELELTEPSLFFDVAPRCAERLADGIAARL</sequence>
<comment type="caution">
    <text evidence="1">The sequence shown here is derived from an EMBL/GenBank/DDBJ whole genome shotgun (WGS) entry which is preliminary data.</text>
</comment>
<dbReference type="Proteomes" id="UP000652013">
    <property type="component" value="Unassembled WGS sequence"/>
</dbReference>
<gene>
    <name evidence="1" type="ORF">Sya03_26090</name>
</gene>
<organism evidence="1 2">
    <name type="scientific">Spirilliplanes yamanashiensis</name>
    <dbReference type="NCBI Taxonomy" id="42233"/>
    <lineage>
        <taxon>Bacteria</taxon>
        <taxon>Bacillati</taxon>
        <taxon>Actinomycetota</taxon>
        <taxon>Actinomycetes</taxon>
        <taxon>Micromonosporales</taxon>
        <taxon>Micromonosporaceae</taxon>
        <taxon>Spirilliplanes</taxon>
    </lineage>
</organism>
<dbReference type="RefSeq" id="WP_203938522.1">
    <property type="nucleotide sequence ID" value="NZ_BAAAGJ010000005.1"/>
</dbReference>
<name>A0A8J3Y8L4_9ACTN</name>
<dbReference type="EMBL" id="BOOY01000018">
    <property type="protein sequence ID" value="GIJ03257.1"/>
    <property type="molecule type" value="Genomic_DNA"/>
</dbReference>
<dbReference type="PANTHER" id="PTHR39217">
    <property type="match status" value="1"/>
</dbReference>
<dbReference type="AlphaFoldDB" id="A0A8J3Y8L4"/>
<evidence type="ECO:0000313" key="1">
    <source>
        <dbReference type="EMBL" id="GIJ03257.1"/>
    </source>
</evidence>
<dbReference type="SUPFAM" id="SSF56059">
    <property type="entry name" value="Glutathione synthetase ATP-binding domain-like"/>
    <property type="match status" value="1"/>
</dbReference>
<keyword evidence="2" id="KW-1185">Reference proteome</keyword>
<evidence type="ECO:0000313" key="2">
    <source>
        <dbReference type="Proteomes" id="UP000652013"/>
    </source>
</evidence>
<protein>
    <submittedName>
        <fullName evidence="1">ATP-grasp domain-containing protein</fullName>
    </submittedName>
</protein>
<proteinExistence type="predicted"/>
<dbReference type="PANTHER" id="PTHR39217:SF1">
    <property type="entry name" value="GLUTATHIONE SYNTHETASE"/>
    <property type="match status" value="1"/>
</dbReference>
<dbReference type="InterPro" id="IPR053191">
    <property type="entry name" value="DcsG_Biosynth_Enzyme"/>
</dbReference>